<dbReference type="CDD" id="cd02064">
    <property type="entry name" value="FAD_synthetase_N"/>
    <property type="match status" value="1"/>
</dbReference>
<name>A0A2N6SPW8_9LACT</name>
<comment type="similarity">
    <text evidence="14">Belongs to the ribF family.</text>
</comment>
<comment type="catalytic activity">
    <reaction evidence="13 14">
        <text>FMN + ATP + H(+) = FAD + diphosphate</text>
        <dbReference type="Rhea" id="RHEA:17237"/>
        <dbReference type="ChEBI" id="CHEBI:15378"/>
        <dbReference type="ChEBI" id="CHEBI:30616"/>
        <dbReference type="ChEBI" id="CHEBI:33019"/>
        <dbReference type="ChEBI" id="CHEBI:57692"/>
        <dbReference type="ChEBI" id="CHEBI:58210"/>
        <dbReference type="EC" id="2.7.7.2"/>
    </reaction>
</comment>
<organism evidence="16 17">
    <name type="scientific">Dolosicoccus paucivorans</name>
    <dbReference type="NCBI Taxonomy" id="84521"/>
    <lineage>
        <taxon>Bacteria</taxon>
        <taxon>Bacillati</taxon>
        <taxon>Bacillota</taxon>
        <taxon>Bacilli</taxon>
        <taxon>Lactobacillales</taxon>
        <taxon>Aerococcaceae</taxon>
        <taxon>Dolosicoccus</taxon>
    </lineage>
</organism>
<dbReference type="Gene3D" id="3.40.50.620">
    <property type="entry name" value="HUPs"/>
    <property type="match status" value="1"/>
</dbReference>
<dbReference type="GO" id="GO:0009231">
    <property type="term" value="P:riboflavin biosynthetic process"/>
    <property type="evidence" value="ECO:0007669"/>
    <property type="project" value="InterPro"/>
</dbReference>
<dbReference type="Gene3D" id="2.40.30.30">
    <property type="entry name" value="Riboflavin kinase-like"/>
    <property type="match status" value="1"/>
</dbReference>
<dbReference type="NCBIfam" id="TIGR00083">
    <property type="entry name" value="ribF"/>
    <property type="match status" value="1"/>
</dbReference>
<dbReference type="GO" id="GO:0003919">
    <property type="term" value="F:FMN adenylyltransferase activity"/>
    <property type="evidence" value="ECO:0007669"/>
    <property type="project" value="UniProtKB-UniRule"/>
</dbReference>
<evidence type="ECO:0000256" key="6">
    <source>
        <dbReference type="ARBA" id="ARBA00022695"/>
    </source>
</evidence>
<dbReference type="Pfam" id="PF01687">
    <property type="entry name" value="Flavokinase"/>
    <property type="match status" value="1"/>
</dbReference>
<evidence type="ECO:0000256" key="7">
    <source>
        <dbReference type="ARBA" id="ARBA00022741"/>
    </source>
</evidence>
<evidence type="ECO:0000256" key="13">
    <source>
        <dbReference type="ARBA" id="ARBA00049494"/>
    </source>
</evidence>
<dbReference type="UniPathway" id="UPA00276">
    <property type="reaction ID" value="UER00406"/>
</dbReference>
<evidence type="ECO:0000256" key="14">
    <source>
        <dbReference type="PIRNR" id="PIRNR004491"/>
    </source>
</evidence>
<keyword evidence="7 14" id="KW-0547">Nucleotide-binding</keyword>
<comment type="caution">
    <text evidence="16">The sequence shown here is derived from an EMBL/GenBank/DDBJ whole genome shotgun (WGS) entry which is preliminary data.</text>
</comment>
<dbReference type="InterPro" id="IPR015864">
    <property type="entry name" value="FAD_synthase"/>
</dbReference>
<keyword evidence="4 14" id="KW-0288">FMN</keyword>
<keyword evidence="8 14" id="KW-0418">Kinase</keyword>
<evidence type="ECO:0000256" key="9">
    <source>
        <dbReference type="ARBA" id="ARBA00022827"/>
    </source>
</evidence>
<evidence type="ECO:0000256" key="2">
    <source>
        <dbReference type="ARBA" id="ARBA00005201"/>
    </source>
</evidence>
<reference evidence="16 17" key="1">
    <citation type="submission" date="2017-09" db="EMBL/GenBank/DDBJ databases">
        <title>Bacterial strain isolated from the female urinary microbiota.</title>
        <authorList>
            <person name="Thomas-White K."/>
            <person name="Kumar N."/>
            <person name="Forster S."/>
            <person name="Putonti C."/>
            <person name="Lawley T."/>
            <person name="Wolfe A.J."/>
        </authorList>
    </citation>
    <scope>NUCLEOTIDE SEQUENCE [LARGE SCALE GENOMIC DNA]</scope>
    <source>
        <strain evidence="16 17">UMB0852</strain>
    </source>
</reference>
<dbReference type="InterPro" id="IPR004821">
    <property type="entry name" value="Cyt_trans-like"/>
</dbReference>
<keyword evidence="9 14" id="KW-0274">FAD</keyword>
<dbReference type="RefSeq" id="WP_102227797.1">
    <property type="nucleotide sequence ID" value="NZ_PNFY01000019.1"/>
</dbReference>
<dbReference type="GO" id="GO:0005524">
    <property type="term" value="F:ATP binding"/>
    <property type="evidence" value="ECO:0007669"/>
    <property type="project" value="UniProtKB-UniRule"/>
</dbReference>
<comment type="catalytic activity">
    <reaction evidence="12 14">
        <text>riboflavin + ATP = FMN + ADP + H(+)</text>
        <dbReference type="Rhea" id="RHEA:14357"/>
        <dbReference type="ChEBI" id="CHEBI:15378"/>
        <dbReference type="ChEBI" id="CHEBI:30616"/>
        <dbReference type="ChEBI" id="CHEBI:57986"/>
        <dbReference type="ChEBI" id="CHEBI:58210"/>
        <dbReference type="ChEBI" id="CHEBI:456216"/>
        <dbReference type="EC" id="2.7.1.26"/>
    </reaction>
</comment>
<evidence type="ECO:0000256" key="1">
    <source>
        <dbReference type="ARBA" id="ARBA00004726"/>
    </source>
</evidence>
<sequence>MQVIQLHHPYQPTEIVQEPIVLALGFFDGVHLGHQQVIKTAKKIAEEKGLPLAVMTFNQHPKIVFSPMDEQEMRYLTTVERKKELLEALGVDILYLIHFTYDFGTQLPQTFVDDYMVGLNAKVVVAGFDYTYGPKGQTNMETLKEHAKGRFEVVSVPQQSFHHTKISSTRIREYLSTGQIEKANELLGYPYQTDGVVVHGLKRGRQMGYPTANIDTKDIELLPGIGVYVVEIKVKDQWYKGTASIGYNITFDNETGLTCEVYILDFDDMIYGEQVHIRWLHYLRGEVKFDGMEGLIKQLDEDALATRQYFKKN</sequence>
<evidence type="ECO:0000313" key="16">
    <source>
        <dbReference type="EMBL" id="PMC59108.1"/>
    </source>
</evidence>
<evidence type="ECO:0000256" key="11">
    <source>
        <dbReference type="ARBA" id="ARBA00023268"/>
    </source>
</evidence>
<dbReference type="InterPro" id="IPR002606">
    <property type="entry name" value="Riboflavin_kinase_bac"/>
</dbReference>
<evidence type="ECO:0000256" key="5">
    <source>
        <dbReference type="ARBA" id="ARBA00022679"/>
    </source>
</evidence>
<evidence type="ECO:0000313" key="17">
    <source>
        <dbReference type="Proteomes" id="UP000235682"/>
    </source>
</evidence>
<evidence type="ECO:0000256" key="12">
    <source>
        <dbReference type="ARBA" id="ARBA00047880"/>
    </source>
</evidence>
<dbReference type="NCBIfam" id="TIGR00125">
    <property type="entry name" value="cyt_tran_rel"/>
    <property type="match status" value="1"/>
</dbReference>
<keyword evidence="11" id="KW-0511">Multifunctional enzyme</keyword>
<gene>
    <name evidence="16" type="ORF">CJ205_01175</name>
</gene>
<dbReference type="EMBL" id="PNHE01000002">
    <property type="protein sequence ID" value="PMC59108.1"/>
    <property type="molecule type" value="Genomic_DNA"/>
</dbReference>
<dbReference type="InterPro" id="IPR023468">
    <property type="entry name" value="Riboflavin_kinase"/>
</dbReference>
<accession>A0A2N6SPW8</accession>
<dbReference type="SUPFAM" id="SSF52374">
    <property type="entry name" value="Nucleotidylyl transferase"/>
    <property type="match status" value="1"/>
</dbReference>
<dbReference type="SMART" id="SM00904">
    <property type="entry name" value="Flavokinase"/>
    <property type="match status" value="1"/>
</dbReference>
<evidence type="ECO:0000259" key="15">
    <source>
        <dbReference type="SMART" id="SM00904"/>
    </source>
</evidence>
<dbReference type="AlphaFoldDB" id="A0A2N6SPW8"/>
<keyword evidence="6 14" id="KW-0548">Nucleotidyltransferase</keyword>
<dbReference type="EC" id="2.7.1.26" evidence="14"/>
<dbReference type="GO" id="GO:0008531">
    <property type="term" value="F:riboflavin kinase activity"/>
    <property type="evidence" value="ECO:0007669"/>
    <property type="project" value="UniProtKB-UniRule"/>
</dbReference>
<dbReference type="Pfam" id="PF06574">
    <property type="entry name" value="FAD_syn"/>
    <property type="match status" value="1"/>
</dbReference>
<dbReference type="GO" id="GO:0006747">
    <property type="term" value="P:FAD biosynthetic process"/>
    <property type="evidence" value="ECO:0007669"/>
    <property type="project" value="UniProtKB-UniRule"/>
</dbReference>
<dbReference type="PIRSF" id="PIRSF004491">
    <property type="entry name" value="FAD_Synth"/>
    <property type="match status" value="1"/>
</dbReference>
<evidence type="ECO:0000256" key="3">
    <source>
        <dbReference type="ARBA" id="ARBA00022630"/>
    </source>
</evidence>
<dbReference type="GO" id="GO:0009398">
    <property type="term" value="P:FMN biosynthetic process"/>
    <property type="evidence" value="ECO:0007669"/>
    <property type="project" value="UniProtKB-UniRule"/>
</dbReference>
<comment type="pathway">
    <text evidence="1 14">Cofactor biosynthesis; FAD biosynthesis; FAD from FMN: step 1/1.</text>
</comment>
<dbReference type="STRING" id="84521.SAMN04487994_100367"/>
<keyword evidence="5 14" id="KW-0808">Transferase</keyword>
<evidence type="ECO:0000256" key="8">
    <source>
        <dbReference type="ARBA" id="ARBA00022777"/>
    </source>
</evidence>
<dbReference type="NCBIfam" id="NF004162">
    <property type="entry name" value="PRK05627.1-5"/>
    <property type="match status" value="1"/>
</dbReference>
<keyword evidence="3 14" id="KW-0285">Flavoprotein</keyword>
<dbReference type="InterPro" id="IPR014729">
    <property type="entry name" value="Rossmann-like_a/b/a_fold"/>
</dbReference>
<comment type="pathway">
    <text evidence="2 14">Cofactor biosynthesis; FMN biosynthesis; FMN from riboflavin (ATP route): step 1/1.</text>
</comment>
<dbReference type="PANTHER" id="PTHR22749:SF6">
    <property type="entry name" value="RIBOFLAVIN KINASE"/>
    <property type="match status" value="1"/>
</dbReference>
<dbReference type="UniPathway" id="UPA00277">
    <property type="reaction ID" value="UER00407"/>
</dbReference>
<dbReference type="Proteomes" id="UP000235682">
    <property type="component" value="Unassembled WGS sequence"/>
</dbReference>
<protein>
    <recommendedName>
        <fullName evidence="14">Riboflavin biosynthesis protein</fullName>
    </recommendedName>
    <domain>
        <recommendedName>
            <fullName evidence="14">Riboflavin kinase</fullName>
            <ecNumber evidence="14">2.7.1.26</ecNumber>
        </recommendedName>
        <alternativeName>
            <fullName evidence="14">Flavokinase</fullName>
        </alternativeName>
    </domain>
    <domain>
        <recommendedName>
            <fullName evidence="14">FMN adenylyltransferase</fullName>
            <ecNumber evidence="14">2.7.7.2</ecNumber>
        </recommendedName>
        <alternativeName>
            <fullName evidence="14">FAD pyrophosphorylase</fullName>
        </alternativeName>
        <alternativeName>
            <fullName evidence="14">FAD synthase</fullName>
        </alternativeName>
    </domain>
</protein>
<feature type="domain" description="Riboflavin kinase" evidence="15">
    <location>
        <begin position="186"/>
        <end position="311"/>
    </location>
</feature>
<evidence type="ECO:0000256" key="10">
    <source>
        <dbReference type="ARBA" id="ARBA00022840"/>
    </source>
</evidence>
<dbReference type="InterPro" id="IPR023465">
    <property type="entry name" value="Riboflavin_kinase_dom_sf"/>
</dbReference>
<proteinExistence type="inferred from homology"/>
<dbReference type="SUPFAM" id="SSF82114">
    <property type="entry name" value="Riboflavin kinase-like"/>
    <property type="match status" value="1"/>
</dbReference>
<keyword evidence="10 14" id="KW-0067">ATP-binding</keyword>
<dbReference type="PANTHER" id="PTHR22749">
    <property type="entry name" value="RIBOFLAVIN KINASE/FMN ADENYLYLTRANSFERASE"/>
    <property type="match status" value="1"/>
</dbReference>
<keyword evidence="17" id="KW-1185">Reference proteome</keyword>
<dbReference type="FunFam" id="3.40.50.620:FF:000021">
    <property type="entry name" value="Riboflavin biosynthesis protein"/>
    <property type="match status" value="1"/>
</dbReference>
<dbReference type="EC" id="2.7.7.2" evidence="14"/>
<dbReference type="OrthoDB" id="9803667at2"/>
<evidence type="ECO:0000256" key="4">
    <source>
        <dbReference type="ARBA" id="ARBA00022643"/>
    </source>
</evidence>
<dbReference type="InterPro" id="IPR015865">
    <property type="entry name" value="Riboflavin_kinase_bac/euk"/>
</dbReference>